<dbReference type="InterPro" id="IPR051080">
    <property type="entry name" value="Nematode_rcpt-like_serp_alpha"/>
</dbReference>
<evidence type="ECO:0000256" key="3">
    <source>
        <dbReference type="ARBA" id="ARBA00022989"/>
    </source>
</evidence>
<keyword evidence="7" id="KW-1185">Reference proteome</keyword>
<feature type="transmembrane region" description="Helical" evidence="5">
    <location>
        <begin position="151"/>
        <end position="169"/>
    </location>
</feature>
<dbReference type="InterPro" id="IPR000344">
    <property type="entry name" value="7TM_GPCR_serpentine_rcpt_Sra"/>
</dbReference>
<proteinExistence type="predicted"/>
<evidence type="ECO:0000256" key="5">
    <source>
        <dbReference type="SAM" id="Phobius"/>
    </source>
</evidence>
<reference evidence="6 7" key="1">
    <citation type="submission" date="2022-04" db="EMBL/GenBank/DDBJ databases">
        <title>Chromosome-level reference genomes for two strains of Caenorhabditis briggsae: an improved platform for comparative genomics.</title>
        <authorList>
            <person name="Stevens L."/>
            <person name="Andersen E."/>
        </authorList>
    </citation>
    <scope>NUCLEOTIDE SEQUENCE [LARGE SCALE GENOMIC DNA]</scope>
    <source>
        <strain evidence="6">VX34</strain>
        <tissue evidence="6">Whole-organism</tissue>
    </source>
</reference>
<accession>A0AAE9EB29</accession>
<dbReference type="PANTHER" id="PTHR31357">
    <property type="entry name" value="SERPENTINE RECEPTOR CLASS ALPHA-10"/>
    <property type="match status" value="1"/>
</dbReference>
<feature type="transmembrane region" description="Helical" evidence="5">
    <location>
        <begin position="280"/>
        <end position="302"/>
    </location>
</feature>
<evidence type="ECO:0000256" key="1">
    <source>
        <dbReference type="ARBA" id="ARBA00004141"/>
    </source>
</evidence>
<feature type="transmembrane region" description="Helical" evidence="5">
    <location>
        <begin position="196"/>
        <end position="215"/>
    </location>
</feature>
<evidence type="ECO:0000256" key="2">
    <source>
        <dbReference type="ARBA" id="ARBA00022692"/>
    </source>
</evidence>
<evidence type="ECO:0000313" key="6">
    <source>
        <dbReference type="EMBL" id="UMM16134.1"/>
    </source>
</evidence>
<feature type="transmembrane region" description="Helical" evidence="5">
    <location>
        <begin position="33"/>
        <end position="51"/>
    </location>
</feature>
<dbReference type="GO" id="GO:0004930">
    <property type="term" value="F:G protein-coupled receptor activity"/>
    <property type="evidence" value="ECO:0007669"/>
    <property type="project" value="InterPro"/>
</dbReference>
<keyword evidence="3 5" id="KW-1133">Transmembrane helix</keyword>
<dbReference type="AlphaFoldDB" id="A0AAE9EB29"/>
<feature type="transmembrane region" description="Helical" evidence="5">
    <location>
        <begin position="243"/>
        <end position="268"/>
    </location>
</feature>
<dbReference type="Pfam" id="PF02117">
    <property type="entry name" value="7TM_GPCR_Sra"/>
    <property type="match status" value="1"/>
</dbReference>
<feature type="transmembrane region" description="Helical" evidence="5">
    <location>
        <begin position="63"/>
        <end position="85"/>
    </location>
</feature>
<sequence length="358" mass="41238">MSNLIVDTSATGVACASQDQMIQRTSNLFINNVYYNIVFHLLTFLFTPFAIKKLLNTAYFQTSTVILLISNISFGALHNVIYLVIQLWSLERSFTYWSDPCSIMFTEYECFLFYRLNILSRLLVMFNYIFLAIDILLNLRNIREPTKARGYVFIVFTFITSVALCAYMTCDGPNGNIMANCLSRTGRDLNELRSQLWVYVGMAVFSFLLNVFSFLMSWSRNKVRQGNVNRTYQNIVNFNSSRFLLGTATISMFIMALYPAGVLCLVSLVDTYDRSVLGNYVLWAYTYIYAILVLPASLFFYIRCIERKRKNQVNGEVKNVEAAERVQNHHFKDLENLWEVGFDRAVKAGKQPALTPIE</sequence>
<keyword evidence="4 5" id="KW-0472">Membrane</keyword>
<dbReference type="GO" id="GO:0007606">
    <property type="term" value="P:sensory perception of chemical stimulus"/>
    <property type="evidence" value="ECO:0007669"/>
    <property type="project" value="InterPro"/>
</dbReference>
<gene>
    <name evidence="6" type="ORF">L5515_013280</name>
</gene>
<dbReference type="Proteomes" id="UP000829354">
    <property type="component" value="Chromosome II"/>
</dbReference>
<name>A0AAE9EB29_CAEBR</name>
<keyword evidence="2 5" id="KW-0812">Transmembrane</keyword>
<dbReference type="EMBL" id="CP092621">
    <property type="protein sequence ID" value="UMM16134.1"/>
    <property type="molecule type" value="Genomic_DNA"/>
</dbReference>
<comment type="subcellular location">
    <subcellularLocation>
        <location evidence="1">Membrane</location>
        <topology evidence="1">Multi-pass membrane protein</topology>
    </subcellularLocation>
</comment>
<organism evidence="6 7">
    <name type="scientific">Caenorhabditis briggsae</name>
    <dbReference type="NCBI Taxonomy" id="6238"/>
    <lineage>
        <taxon>Eukaryota</taxon>
        <taxon>Metazoa</taxon>
        <taxon>Ecdysozoa</taxon>
        <taxon>Nematoda</taxon>
        <taxon>Chromadorea</taxon>
        <taxon>Rhabditida</taxon>
        <taxon>Rhabditina</taxon>
        <taxon>Rhabditomorpha</taxon>
        <taxon>Rhabditoidea</taxon>
        <taxon>Rhabditidae</taxon>
        <taxon>Peloderinae</taxon>
        <taxon>Caenorhabditis</taxon>
    </lineage>
</organism>
<evidence type="ECO:0000313" key="7">
    <source>
        <dbReference type="Proteomes" id="UP000829354"/>
    </source>
</evidence>
<evidence type="ECO:0000256" key="4">
    <source>
        <dbReference type="ARBA" id="ARBA00023136"/>
    </source>
</evidence>
<dbReference type="GO" id="GO:0016020">
    <property type="term" value="C:membrane"/>
    <property type="evidence" value="ECO:0007669"/>
    <property type="project" value="UniProtKB-SubCell"/>
</dbReference>
<feature type="transmembrane region" description="Helical" evidence="5">
    <location>
        <begin position="118"/>
        <end position="139"/>
    </location>
</feature>
<protein>
    <submittedName>
        <fullName evidence="6">Uncharacterized protein</fullName>
    </submittedName>
</protein>
<dbReference type="PANTHER" id="PTHR31357:SF4">
    <property type="entry name" value="SERPENTINE RECEPTOR CLASS ALPHA-34"/>
    <property type="match status" value="1"/>
</dbReference>
<dbReference type="PRINTS" id="PR00697">
    <property type="entry name" value="TMPROTEINSRA"/>
</dbReference>